<keyword evidence="3" id="KW-0501">Molybdenum cofactor biosynthesis</keyword>
<protein>
    <recommendedName>
        <fullName evidence="6">Molybdopterin synthase catalytic subunit</fullName>
    </recommendedName>
</protein>
<dbReference type="InterPro" id="IPR003448">
    <property type="entry name" value="Mopterin_biosynth_MoaE"/>
</dbReference>
<evidence type="ECO:0000313" key="5">
    <source>
        <dbReference type="Proteomes" id="UP001152747"/>
    </source>
</evidence>
<dbReference type="GO" id="GO:0006777">
    <property type="term" value="P:Mo-molybdopterin cofactor biosynthetic process"/>
    <property type="evidence" value="ECO:0007669"/>
    <property type="project" value="UniProtKB-KW"/>
</dbReference>
<dbReference type="SUPFAM" id="SSF52540">
    <property type="entry name" value="P-loop containing nucleoside triphosphate hydrolases"/>
    <property type="match status" value="1"/>
</dbReference>
<dbReference type="OrthoDB" id="5531344at2759"/>
<dbReference type="SUPFAM" id="SSF54690">
    <property type="entry name" value="Molybdopterin synthase subunit MoaE"/>
    <property type="match status" value="1"/>
</dbReference>
<evidence type="ECO:0000256" key="2">
    <source>
        <dbReference type="ARBA" id="ARBA00022679"/>
    </source>
</evidence>
<comment type="caution">
    <text evidence="4">The sequence shown here is derived from an EMBL/GenBank/DDBJ whole genome shotgun (WGS) entry which is preliminary data.</text>
</comment>
<evidence type="ECO:0000256" key="1">
    <source>
        <dbReference type="ARBA" id="ARBA00022490"/>
    </source>
</evidence>
<keyword evidence="1" id="KW-0963">Cytoplasm</keyword>
<keyword evidence="2" id="KW-0808">Transferase</keyword>
<dbReference type="Pfam" id="PF02391">
    <property type="entry name" value="MoaE"/>
    <property type="match status" value="1"/>
</dbReference>
<evidence type="ECO:0008006" key="6">
    <source>
        <dbReference type="Google" id="ProtNLM"/>
    </source>
</evidence>
<name>A0A9P1I3H9_9PELO</name>
<dbReference type="GO" id="GO:0016740">
    <property type="term" value="F:transferase activity"/>
    <property type="evidence" value="ECO:0007669"/>
    <property type="project" value="UniProtKB-KW"/>
</dbReference>
<dbReference type="Pfam" id="PF13238">
    <property type="entry name" value="AAA_18"/>
    <property type="match status" value="1"/>
</dbReference>
<evidence type="ECO:0000256" key="3">
    <source>
        <dbReference type="ARBA" id="ARBA00023150"/>
    </source>
</evidence>
<organism evidence="4 5">
    <name type="scientific">Caenorhabditis angaria</name>
    <dbReference type="NCBI Taxonomy" id="860376"/>
    <lineage>
        <taxon>Eukaryota</taxon>
        <taxon>Metazoa</taxon>
        <taxon>Ecdysozoa</taxon>
        <taxon>Nematoda</taxon>
        <taxon>Chromadorea</taxon>
        <taxon>Rhabditida</taxon>
        <taxon>Rhabditina</taxon>
        <taxon>Rhabditomorpha</taxon>
        <taxon>Rhabditoidea</taxon>
        <taxon>Rhabditidae</taxon>
        <taxon>Peloderinae</taxon>
        <taxon>Caenorhabditis</taxon>
    </lineage>
</organism>
<dbReference type="Gene3D" id="3.90.1170.40">
    <property type="entry name" value="Molybdopterin biosynthesis MoaE subunit"/>
    <property type="match status" value="1"/>
</dbReference>
<keyword evidence="5" id="KW-1185">Reference proteome</keyword>
<dbReference type="InterPro" id="IPR027417">
    <property type="entry name" value="P-loop_NTPase"/>
</dbReference>
<dbReference type="CDD" id="cd00756">
    <property type="entry name" value="MoaE"/>
    <property type="match status" value="1"/>
</dbReference>
<dbReference type="AlphaFoldDB" id="A0A9P1I3H9"/>
<dbReference type="EMBL" id="CANHGI010000001">
    <property type="protein sequence ID" value="CAI5437653.1"/>
    <property type="molecule type" value="Genomic_DNA"/>
</dbReference>
<proteinExistence type="predicted"/>
<evidence type="ECO:0000313" key="4">
    <source>
        <dbReference type="EMBL" id="CAI5437653.1"/>
    </source>
</evidence>
<dbReference type="FunFam" id="3.90.1170.40:FF:000002">
    <property type="entry name" value="Molybdopterin synthase catalytic subunit"/>
    <property type="match status" value="1"/>
</dbReference>
<gene>
    <name evidence="4" type="ORF">CAMP_LOCUS290</name>
</gene>
<dbReference type="PANTHER" id="PTHR23404">
    <property type="entry name" value="MOLYBDOPTERIN SYNTHASE RELATED"/>
    <property type="match status" value="1"/>
</dbReference>
<dbReference type="InterPro" id="IPR036563">
    <property type="entry name" value="MoaE_sf"/>
</dbReference>
<sequence length="323" mass="37104">MSENVIAICGCTNSGKTTIAQVIKETLNDCFVINQDDFYFLPENVDKIQTDHTERGFYWSYDEKEALDYTNLKAHIDKAMISNKNVIIEGNMISEFPEIIDLCTKVIVMSLDFKTCKERREKRVYDPPDDTGYFENVAWPAYLRHLKRAYELGRQNIRFNFIDCSEFKDSLEINIQKIISQIDNDIVRISANPLSISDAQKLATSPSSGAISLFVGTTRDNFENKTVSQLSYDCYDSMAYKELRKLCEDIRRTIPIIEKIVIFHRIGIVPVTEASVIIATCSPHRSEAIRATEKAINMLKETIPIWKKEVYNNNSDSCWKSNK</sequence>
<dbReference type="Gene3D" id="3.40.50.300">
    <property type="entry name" value="P-loop containing nucleotide triphosphate hydrolases"/>
    <property type="match status" value="1"/>
</dbReference>
<reference evidence="4" key="1">
    <citation type="submission" date="2022-11" db="EMBL/GenBank/DDBJ databases">
        <authorList>
            <person name="Kikuchi T."/>
        </authorList>
    </citation>
    <scope>NUCLEOTIDE SEQUENCE</scope>
    <source>
        <strain evidence="4">PS1010</strain>
    </source>
</reference>
<accession>A0A9P1I3H9</accession>
<dbReference type="Proteomes" id="UP001152747">
    <property type="component" value="Unassembled WGS sequence"/>
</dbReference>